<dbReference type="Gene3D" id="3.40.1010.10">
    <property type="entry name" value="Cobalt-precorrin-4 Transmethylase, Domain 1"/>
    <property type="match status" value="1"/>
</dbReference>
<dbReference type="NCBIfam" id="TIGR02469">
    <property type="entry name" value="CbiT"/>
    <property type="match status" value="1"/>
</dbReference>
<dbReference type="Pfam" id="PF00590">
    <property type="entry name" value="TP_methylase"/>
    <property type="match status" value="1"/>
</dbReference>
<dbReference type="PANTHER" id="PTHR43182">
    <property type="entry name" value="COBALT-PRECORRIN-6B C(15)-METHYLTRANSFERASE (DECARBOXYLATING)"/>
    <property type="match status" value="1"/>
</dbReference>
<dbReference type="InterPro" id="IPR050714">
    <property type="entry name" value="Cobalamin_biosynth_MTase"/>
</dbReference>
<dbReference type="InterPro" id="IPR035996">
    <property type="entry name" value="4pyrrol_Methylase_sf"/>
</dbReference>
<dbReference type="RefSeq" id="WP_075692038.1">
    <property type="nucleotide sequence ID" value="NZ_CP009248.1"/>
</dbReference>
<evidence type="ECO:0000313" key="7">
    <source>
        <dbReference type="EMBL" id="APT90796.1"/>
    </source>
</evidence>
<keyword evidence="5" id="KW-0949">S-adenosyl-L-methionine</keyword>
<dbReference type="NCBIfam" id="TIGR02467">
    <property type="entry name" value="CbiE"/>
    <property type="match status" value="1"/>
</dbReference>
<evidence type="ECO:0000256" key="3">
    <source>
        <dbReference type="ARBA" id="ARBA00022603"/>
    </source>
</evidence>
<dbReference type="SUPFAM" id="SSF53790">
    <property type="entry name" value="Tetrapyrrole methylase"/>
    <property type="match status" value="1"/>
</dbReference>
<feature type="domain" description="Tetrapyrrole methylase" evidence="6">
    <location>
        <begin position="6"/>
        <end position="196"/>
    </location>
</feature>
<comment type="pathway">
    <text evidence="1">Cofactor biosynthesis; adenosylcobalamin biosynthesis.</text>
</comment>
<dbReference type="InterPro" id="IPR029063">
    <property type="entry name" value="SAM-dependent_MTases_sf"/>
</dbReference>
<dbReference type="InterPro" id="IPR014776">
    <property type="entry name" value="4pyrrole_Mease_sub2"/>
</dbReference>
<dbReference type="OrthoDB" id="9787825at2"/>
<reference evidence="7 8" key="1">
    <citation type="submission" date="2014-08" db="EMBL/GenBank/DDBJ databases">
        <title>Complete genome sequence of Corynebacterium sphenisci CECT 5990(T) (=DSM 44792(T)), isolated from healthy wild penguins.</title>
        <authorList>
            <person name="Ruckert C."/>
            <person name="Albersmeier A."/>
            <person name="Winkler A."/>
            <person name="Kalinowski J."/>
        </authorList>
    </citation>
    <scope>NUCLEOTIDE SEQUENCE [LARGE SCALE GENOMIC DNA]</scope>
    <source>
        <strain evidence="7 8">DSM 44792</strain>
    </source>
</reference>
<dbReference type="AlphaFoldDB" id="A0A1L7CY43"/>
<dbReference type="InterPro" id="IPR014777">
    <property type="entry name" value="4pyrrole_Mease_sub1"/>
</dbReference>
<organism evidence="7 8">
    <name type="scientific">Corynebacterium sphenisci DSM 44792</name>
    <dbReference type="NCBI Taxonomy" id="1437874"/>
    <lineage>
        <taxon>Bacteria</taxon>
        <taxon>Bacillati</taxon>
        <taxon>Actinomycetota</taxon>
        <taxon>Actinomycetes</taxon>
        <taxon>Mycobacteriales</taxon>
        <taxon>Corynebacteriaceae</taxon>
        <taxon>Corynebacterium</taxon>
    </lineage>
</organism>
<dbReference type="SUPFAM" id="SSF53335">
    <property type="entry name" value="S-adenosyl-L-methionine-dependent methyltransferases"/>
    <property type="match status" value="1"/>
</dbReference>
<dbReference type="InterPro" id="IPR012818">
    <property type="entry name" value="CbiE"/>
</dbReference>
<dbReference type="InterPro" id="IPR006365">
    <property type="entry name" value="Cbl_synth_CobL"/>
</dbReference>
<dbReference type="UniPathway" id="UPA00148"/>
<gene>
    <name evidence="7" type="ORF">CSPHI_06755</name>
</gene>
<dbReference type="GO" id="GO:0032259">
    <property type="term" value="P:methylation"/>
    <property type="evidence" value="ECO:0007669"/>
    <property type="project" value="UniProtKB-KW"/>
</dbReference>
<dbReference type="InterPro" id="IPR014008">
    <property type="entry name" value="Cbl_synth_MTase_CbiT"/>
</dbReference>
<keyword evidence="3" id="KW-0489">Methyltransferase</keyword>
<evidence type="ECO:0000256" key="1">
    <source>
        <dbReference type="ARBA" id="ARBA00004953"/>
    </source>
</evidence>
<evidence type="ECO:0000256" key="4">
    <source>
        <dbReference type="ARBA" id="ARBA00022679"/>
    </source>
</evidence>
<protein>
    <recommendedName>
        <fullName evidence="6">Tetrapyrrole methylase domain-containing protein</fullName>
    </recommendedName>
</protein>
<dbReference type="Gene3D" id="3.30.950.10">
    <property type="entry name" value="Methyltransferase, Cobalt-precorrin-4 Transmethylase, Domain 2"/>
    <property type="match status" value="1"/>
</dbReference>
<proteinExistence type="predicted"/>
<accession>A0A1L7CY43</accession>
<sequence length="408" mass="40758">MNGPGRLTVVGIGAEGHAGLAPAAAEALARATVVVGAPRQLGLLPESLAARRVRLPTPLREGLPGLLAELAADPGLGGVAVLASGDPMFHGIGVTLARLLGPGRLRVLPAPSSAALACARLGWALHDTPVVSLVTGEVAEVAAVADRGRRFLVLARDAGSIAAVAAVLAARDPGAGLTLLADLGAAGERIAHGTAAAPPEPAGALRILAVTPTAPARAWLADADFDTDGQLTKSPIRELTLAALGPGPGRLLWDIGGGTGSIAIEWARHGGRAACLERDPDRVRRIRGNAARLAPVTVVEGTAPGDLGLLAGCGAPEAIFIGGGLTAPGLVDACAAALAPGGRLVANAVTVESERVLWAARERHGGEIRRVQVDHPGKVGAFTVLRPALPVTQWIADPPPPGGGGGAP</sequence>
<keyword evidence="8" id="KW-1185">Reference proteome</keyword>
<dbReference type="PANTHER" id="PTHR43182:SF1">
    <property type="entry name" value="COBALT-PRECORRIN-7 C(5)-METHYLTRANSFERASE"/>
    <property type="match status" value="1"/>
</dbReference>
<dbReference type="KEGG" id="csph:CSPHI_06755"/>
<keyword evidence="4" id="KW-0808">Transferase</keyword>
<dbReference type="CDD" id="cd02440">
    <property type="entry name" value="AdoMet_MTases"/>
    <property type="match status" value="1"/>
</dbReference>
<dbReference type="CDD" id="cd11644">
    <property type="entry name" value="Precorrin-6Y-MT"/>
    <property type="match status" value="1"/>
</dbReference>
<dbReference type="GO" id="GO:0009236">
    <property type="term" value="P:cobalamin biosynthetic process"/>
    <property type="evidence" value="ECO:0007669"/>
    <property type="project" value="UniProtKB-UniPathway"/>
</dbReference>
<dbReference type="EMBL" id="CP009248">
    <property type="protein sequence ID" value="APT90796.1"/>
    <property type="molecule type" value="Genomic_DNA"/>
</dbReference>
<dbReference type="GO" id="GO:0008276">
    <property type="term" value="F:protein methyltransferase activity"/>
    <property type="evidence" value="ECO:0007669"/>
    <property type="project" value="InterPro"/>
</dbReference>
<name>A0A1L7CY43_9CORY</name>
<dbReference type="Gene3D" id="3.40.50.150">
    <property type="entry name" value="Vaccinia Virus protein VP39"/>
    <property type="match status" value="1"/>
</dbReference>
<dbReference type="PIRSF" id="PIRSF036428">
    <property type="entry name" value="CobL"/>
    <property type="match status" value="1"/>
</dbReference>
<evidence type="ECO:0000256" key="2">
    <source>
        <dbReference type="ARBA" id="ARBA00022573"/>
    </source>
</evidence>
<dbReference type="STRING" id="1437874.CSPHI_06755"/>
<dbReference type="InterPro" id="IPR000878">
    <property type="entry name" value="4pyrrol_Mease"/>
</dbReference>
<evidence type="ECO:0000256" key="5">
    <source>
        <dbReference type="ARBA" id="ARBA00022691"/>
    </source>
</evidence>
<keyword evidence="2" id="KW-0169">Cobalamin biosynthesis</keyword>
<evidence type="ECO:0000259" key="6">
    <source>
        <dbReference type="Pfam" id="PF00590"/>
    </source>
</evidence>
<dbReference type="Proteomes" id="UP000185469">
    <property type="component" value="Chromosome"/>
</dbReference>
<evidence type="ECO:0000313" key="8">
    <source>
        <dbReference type="Proteomes" id="UP000185469"/>
    </source>
</evidence>